<keyword evidence="2" id="KW-0479">Metal-binding</keyword>
<evidence type="ECO:0000313" key="7">
    <source>
        <dbReference type="Proteomes" id="UP000002630"/>
    </source>
</evidence>
<proteinExistence type="inferred from homology"/>
<dbReference type="PANTHER" id="PTHR10819">
    <property type="entry name" value="PHOSPHOTRIESTERASE-RELATED"/>
    <property type="match status" value="1"/>
</dbReference>
<reference evidence="6 7" key="1">
    <citation type="journal article" date="2010" name="Nature">
        <title>The Ectocarpus genome and the independent evolution of multicellularity in brown algae.</title>
        <authorList>
            <person name="Cock J.M."/>
            <person name="Sterck L."/>
            <person name="Rouze P."/>
            <person name="Scornet D."/>
            <person name="Allen A.E."/>
            <person name="Amoutzias G."/>
            <person name="Anthouard V."/>
            <person name="Artiguenave F."/>
            <person name="Aury J.M."/>
            <person name="Badger J.H."/>
            <person name="Beszteri B."/>
            <person name="Billiau K."/>
            <person name="Bonnet E."/>
            <person name="Bothwell J.H."/>
            <person name="Bowler C."/>
            <person name="Boyen C."/>
            <person name="Brownlee C."/>
            <person name="Carrano C.J."/>
            <person name="Charrier B."/>
            <person name="Cho G.Y."/>
            <person name="Coelho S.M."/>
            <person name="Collen J."/>
            <person name="Corre E."/>
            <person name="Da Silva C."/>
            <person name="Delage L."/>
            <person name="Delaroque N."/>
            <person name="Dittami S.M."/>
            <person name="Doulbeau S."/>
            <person name="Elias M."/>
            <person name="Farnham G."/>
            <person name="Gachon C.M."/>
            <person name="Gschloessl B."/>
            <person name="Heesch S."/>
            <person name="Jabbari K."/>
            <person name="Jubin C."/>
            <person name="Kawai H."/>
            <person name="Kimura K."/>
            <person name="Kloareg B."/>
            <person name="Kupper F.C."/>
            <person name="Lang D."/>
            <person name="Le Bail A."/>
            <person name="Leblanc C."/>
            <person name="Lerouge P."/>
            <person name="Lohr M."/>
            <person name="Lopez P.J."/>
            <person name="Martens C."/>
            <person name="Maumus F."/>
            <person name="Michel G."/>
            <person name="Miranda-Saavedra D."/>
            <person name="Morales J."/>
            <person name="Moreau H."/>
            <person name="Motomura T."/>
            <person name="Nagasato C."/>
            <person name="Napoli C.A."/>
            <person name="Nelson D.R."/>
            <person name="Nyvall-Collen P."/>
            <person name="Peters A.F."/>
            <person name="Pommier C."/>
            <person name="Potin P."/>
            <person name="Poulain J."/>
            <person name="Quesneville H."/>
            <person name="Read B."/>
            <person name="Rensing S.A."/>
            <person name="Ritter A."/>
            <person name="Rousvoal S."/>
            <person name="Samanta M."/>
            <person name="Samson G."/>
            <person name="Schroeder D.C."/>
            <person name="Segurens B."/>
            <person name="Strittmatter M."/>
            <person name="Tonon T."/>
            <person name="Tregear J.W."/>
            <person name="Valentin K."/>
            <person name="von Dassow P."/>
            <person name="Yamagishi T."/>
            <person name="Van de Peer Y."/>
            <person name="Wincker P."/>
        </authorList>
    </citation>
    <scope>NUCLEOTIDE SEQUENCE [LARGE SCALE GENOMIC DNA]</scope>
    <source>
        <strain evidence="7">Ec32 / CCAP1310/4</strain>
    </source>
</reference>
<evidence type="ECO:0000256" key="2">
    <source>
        <dbReference type="ARBA" id="ARBA00022723"/>
    </source>
</evidence>
<dbReference type="AlphaFoldDB" id="D7FY28"/>
<dbReference type="EMBL" id="FN649760">
    <property type="protein sequence ID" value="CBJ32441.1"/>
    <property type="molecule type" value="Genomic_DNA"/>
</dbReference>
<dbReference type="InterPro" id="IPR041540">
    <property type="entry name" value="VATC"/>
</dbReference>
<dbReference type="PANTHER" id="PTHR10819:SF3">
    <property type="entry name" value="PHOSPHOTRIESTERASE-RELATED PROTEIN"/>
    <property type="match status" value="1"/>
</dbReference>
<feature type="modified residue" description="N6-carboxylysine" evidence="4">
    <location>
        <position position="178"/>
    </location>
</feature>
<keyword evidence="3" id="KW-0378">Hydrolase</keyword>
<evidence type="ECO:0000256" key="3">
    <source>
        <dbReference type="ARBA" id="ARBA00022801"/>
    </source>
</evidence>
<name>D7FY28_ECTSI</name>
<dbReference type="Pfam" id="PF18716">
    <property type="entry name" value="VATC"/>
    <property type="match status" value="1"/>
</dbReference>
<dbReference type="InParanoid" id="D7FY28"/>
<organism evidence="6 7">
    <name type="scientific">Ectocarpus siliculosus</name>
    <name type="common">Brown alga</name>
    <name type="synonym">Conferva siliculosa</name>
    <dbReference type="NCBI Taxonomy" id="2880"/>
    <lineage>
        <taxon>Eukaryota</taxon>
        <taxon>Sar</taxon>
        <taxon>Stramenopiles</taxon>
        <taxon>Ochrophyta</taxon>
        <taxon>PX clade</taxon>
        <taxon>Phaeophyceae</taxon>
        <taxon>Ectocarpales</taxon>
        <taxon>Ectocarpaceae</taxon>
        <taxon>Ectocarpus</taxon>
    </lineage>
</organism>
<evidence type="ECO:0000313" key="6">
    <source>
        <dbReference type="EMBL" id="CBJ32441.1"/>
    </source>
</evidence>
<dbReference type="GO" id="GO:0008270">
    <property type="term" value="F:zinc ion binding"/>
    <property type="evidence" value="ECO:0007669"/>
    <property type="project" value="InterPro"/>
</dbReference>
<dbReference type="InterPro" id="IPR001559">
    <property type="entry name" value="Phosphotriesterase"/>
</dbReference>
<evidence type="ECO:0000256" key="4">
    <source>
        <dbReference type="PROSITE-ProRule" id="PRU00679"/>
    </source>
</evidence>
<evidence type="ECO:0000256" key="1">
    <source>
        <dbReference type="ARBA" id="ARBA00001968"/>
    </source>
</evidence>
<dbReference type="OrthoDB" id="9998343at2759"/>
<comment type="cofactor">
    <cofactor evidence="1">
        <name>a divalent metal cation</name>
        <dbReference type="ChEBI" id="CHEBI:60240"/>
    </cofactor>
</comment>
<protein>
    <recommendedName>
        <fullName evidence="5">Vms1-associating treble clef domain-containing protein</fullName>
    </recommendedName>
</protein>
<dbReference type="PROSITE" id="PS51347">
    <property type="entry name" value="PHOSPHOTRIESTERASE_2"/>
    <property type="match status" value="1"/>
</dbReference>
<gene>
    <name evidence="6" type="ORF">Esi_0339_0010</name>
</gene>
<feature type="domain" description="Vms1-associating treble clef" evidence="5">
    <location>
        <begin position="408"/>
        <end position="451"/>
    </location>
</feature>
<dbReference type="Proteomes" id="UP000002630">
    <property type="component" value="Unassembled WGS sequence"/>
</dbReference>
<accession>D7FY28</accession>
<sequence>MIPTVLLPVAADAVAGACSSREELLHRATTSSMTAFQDNPITLANLCEARSSGDADRFRLFSFDEGVQELASLKDAGGGLLVECSTAAEGRDPSGLAEISRRTGLGIVLGASCQQTNGTAQYEASPETISKELEHQLLFGEHGASSAAPSFAPSPAGAAVAESASAPARIQAGFLLVKLSSSCCRSPAAVRVETPAATATAGSPAQDTHGGLGRAAAIELEGAAMAQQATGAPLMIACSHFVRWPMVVAALVIATAHWGSSQDGTAAAAAAATSRKVIVAGMHGGVSQSLHHQASLLSKGIVLCFDCFGRVEWLPGPDYYPSDEESAVRIAELVRQGFAERIILSSGVSRRFHLSRFGGYGYGHALRTVPPRLLRLGVSAKDIGLMTRDNMLGLLDWYTPPPPIEIPKDYLPCCWCKKRFEPVEGEYFHKFQFVYCNIKCLRAHRDTGFDADAAASK</sequence>
<comment type="similarity">
    <text evidence="4">Belongs to the metallo-dependent hydrolases superfamily. Phosphotriesterase family.</text>
</comment>
<dbReference type="Pfam" id="PF02126">
    <property type="entry name" value="PTE"/>
    <property type="match status" value="1"/>
</dbReference>
<dbReference type="GO" id="GO:0016787">
    <property type="term" value="F:hydrolase activity"/>
    <property type="evidence" value="ECO:0007669"/>
    <property type="project" value="UniProtKB-KW"/>
</dbReference>
<dbReference type="InterPro" id="IPR032466">
    <property type="entry name" value="Metal_Hydrolase"/>
</dbReference>
<dbReference type="Gene3D" id="3.20.20.140">
    <property type="entry name" value="Metal-dependent hydrolases"/>
    <property type="match status" value="1"/>
</dbReference>
<evidence type="ECO:0000259" key="5">
    <source>
        <dbReference type="Pfam" id="PF18716"/>
    </source>
</evidence>
<keyword evidence="7" id="KW-1185">Reference proteome</keyword>
<dbReference type="SUPFAM" id="SSF51556">
    <property type="entry name" value="Metallo-dependent hydrolases"/>
    <property type="match status" value="1"/>
</dbReference>